<keyword evidence="1" id="KW-0689">Ribosomal protein</keyword>
<dbReference type="Proteomes" id="UP001239215">
    <property type="component" value="Unassembled WGS sequence"/>
</dbReference>
<evidence type="ECO:0000313" key="2">
    <source>
        <dbReference type="Proteomes" id="UP001239215"/>
    </source>
</evidence>
<evidence type="ECO:0000313" key="1">
    <source>
        <dbReference type="EMBL" id="MDQ1106129.1"/>
    </source>
</evidence>
<organism evidence="1 2">
    <name type="scientific">Nocardioides zeae</name>
    <dbReference type="NCBI Taxonomy" id="1457234"/>
    <lineage>
        <taxon>Bacteria</taxon>
        <taxon>Bacillati</taxon>
        <taxon>Actinomycetota</taxon>
        <taxon>Actinomycetes</taxon>
        <taxon>Propionibacteriales</taxon>
        <taxon>Nocardioidaceae</taxon>
        <taxon>Nocardioides</taxon>
    </lineage>
</organism>
<dbReference type="AlphaFoldDB" id="A0AAJ1X395"/>
<protein>
    <submittedName>
        <fullName evidence="1">Ribosomal protein S27E</fullName>
    </submittedName>
</protein>
<reference evidence="1" key="1">
    <citation type="submission" date="2023-07" db="EMBL/GenBank/DDBJ databases">
        <title>Functional and genomic diversity of the sorghum phyllosphere microbiome.</title>
        <authorList>
            <person name="Shade A."/>
        </authorList>
    </citation>
    <scope>NUCLEOTIDE SEQUENCE</scope>
    <source>
        <strain evidence="1">SORGH_AS_1067</strain>
    </source>
</reference>
<dbReference type="GO" id="GO:0005840">
    <property type="term" value="C:ribosome"/>
    <property type="evidence" value="ECO:0007669"/>
    <property type="project" value="UniProtKB-KW"/>
</dbReference>
<gene>
    <name evidence="1" type="ORF">QE405_003413</name>
</gene>
<accession>A0AAJ1X395</accession>
<dbReference type="EMBL" id="JAUTAN010000001">
    <property type="protein sequence ID" value="MDQ1106129.1"/>
    <property type="molecule type" value="Genomic_DNA"/>
</dbReference>
<name>A0AAJ1X395_9ACTN</name>
<sequence>MHDDVVPVDAGGVRDNRGMQTWRTGTRLSLAVDALAADEADPAVARLVAAFGGEPASVEEERLVGEPPRRSRRLRFASGGEVLLQDGIVAAVTLHVVPVPGVPRGLDLTAWLGAGDDTLDVLRAALGTRRGFGGFGTPYFVLGEAYARCDYRDRRGWNESGNLLALTVSLKQPGRDHQPDTDFCPTCGDLLVRGPGDALDLEATVGTLAAAVADGRLREDPSWVPLGDVLPLATSGLMERVEAHLTCTTCATVLCLTLPRGGAPAVARTSLDRAQRRPMGPVPPVEEWGDEARVAAARDAMHYVDHEPGAWFLVEERGVLLLDARYVVGSMADDSALVRLDEGELAAYRADGHDYLTALARRIHDGSPHREDSVFRGRDLYRGPDAQRLRAEVSAAIRDHTWLAAQRRG</sequence>
<comment type="caution">
    <text evidence="1">The sequence shown here is derived from an EMBL/GenBank/DDBJ whole genome shotgun (WGS) entry which is preliminary data.</text>
</comment>
<keyword evidence="1" id="KW-0687">Ribonucleoprotein</keyword>
<proteinExistence type="predicted"/>